<accession>A0ABW5L884</accession>
<dbReference type="Proteomes" id="UP001597440">
    <property type="component" value="Unassembled WGS sequence"/>
</dbReference>
<comment type="caution">
    <text evidence="2">The sequence shown here is derived from an EMBL/GenBank/DDBJ whole genome shotgun (WGS) entry which is preliminary data.</text>
</comment>
<keyword evidence="3" id="KW-1185">Reference proteome</keyword>
<evidence type="ECO:0000259" key="1">
    <source>
        <dbReference type="Pfam" id="PF08450"/>
    </source>
</evidence>
<dbReference type="SUPFAM" id="SSF63829">
    <property type="entry name" value="Calcium-dependent phosphotriesterase"/>
    <property type="match status" value="1"/>
</dbReference>
<sequence>MTTELINGLNFPEGPAFDKDGGIWLVEKEAGNLIYYRNGQYQRIHVGGHPNGIAIDQDGIIWFCDSQQNAIRQYAPIQREHCTIVDSIDGEPLKMPNDLCFDEHGNLLFTCPGDRLDDGTGYLCCLSTDRKLYIIHSGMYYPNGLAFSSDQRTLYIAETGSKWIWSSQWNVRDKKLEEVKKFAYVGGDVGPDGMAIDTENNLYIALYGGRKITVLNIEGLAIDEIPLNHPNPTNCALDPSGIQGLTITEADKGQLLQFKTNKKGLL</sequence>
<dbReference type="Gene3D" id="2.120.10.30">
    <property type="entry name" value="TolB, C-terminal domain"/>
    <property type="match status" value="1"/>
</dbReference>
<evidence type="ECO:0000313" key="3">
    <source>
        <dbReference type="Proteomes" id="UP001597440"/>
    </source>
</evidence>
<name>A0ABW5L884_9SPHI</name>
<dbReference type="PRINTS" id="PR01790">
    <property type="entry name" value="SMP30FAMILY"/>
</dbReference>
<dbReference type="PANTHER" id="PTHR47572">
    <property type="entry name" value="LIPOPROTEIN-RELATED"/>
    <property type="match status" value="1"/>
</dbReference>
<dbReference type="EMBL" id="JBHULD010000018">
    <property type="protein sequence ID" value="MFD2556250.1"/>
    <property type="molecule type" value="Genomic_DNA"/>
</dbReference>
<reference evidence="3" key="1">
    <citation type="journal article" date="2019" name="Int. J. Syst. Evol. Microbiol.">
        <title>The Global Catalogue of Microorganisms (GCM) 10K type strain sequencing project: providing services to taxonomists for standard genome sequencing and annotation.</title>
        <authorList>
            <consortium name="The Broad Institute Genomics Platform"/>
            <consortium name="The Broad Institute Genome Sequencing Center for Infectious Disease"/>
            <person name="Wu L."/>
            <person name="Ma J."/>
        </authorList>
    </citation>
    <scope>NUCLEOTIDE SEQUENCE [LARGE SCALE GENOMIC DNA]</scope>
    <source>
        <strain evidence="3">KCTC 52298</strain>
    </source>
</reference>
<dbReference type="InterPro" id="IPR051262">
    <property type="entry name" value="SMP-30/CGR1_Lactonase"/>
</dbReference>
<protein>
    <submittedName>
        <fullName evidence="2">SMP-30/gluconolactonase/LRE family protein</fullName>
    </submittedName>
</protein>
<dbReference type="InterPro" id="IPR013658">
    <property type="entry name" value="SGL"/>
</dbReference>
<dbReference type="RefSeq" id="WP_210352682.1">
    <property type="nucleotide sequence ID" value="NZ_JAEQMU010000001.1"/>
</dbReference>
<organism evidence="2 3">
    <name type="scientific">Sphingobacterium tabacisoli</name>
    <dbReference type="NCBI Taxonomy" id="2044855"/>
    <lineage>
        <taxon>Bacteria</taxon>
        <taxon>Pseudomonadati</taxon>
        <taxon>Bacteroidota</taxon>
        <taxon>Sphingobacteriia</taxon>
        <taxon>Sphingobacteriales</taxon>
        <taxon>Sphingobacteriaceae</taxon>
        <taxon>Sphingobacterium</taxon>
    </lineage>
</organism>
<dbReference type="InterPro" id="IPR011042">
    <property type="entry name" value="6-blade_b-propeller_TolB-like"/>
</dbReference>
<gene>
    <name evidence="2" type="ORF">ACFSQW_17785</name>
</gene>
<dbReference type="InterPro" id="IPR005511">
    <property type="entry name" value="SMP-30"/>
</dbReference>
<dbReference type="PANTHER" id="PTHR47572:SF5">
    <property type="entry name" value="BLR2277 PROTEIN"/>
    <property type="match status" value="1"/>
</dbReference>
<proteinExistence type="predicted"/>
<evidence type="ECO:0000313" key="2">
    <source>
        <dbReference type="EMBL" id="MFD2556250.1"/>
    </source>
</evidence>
<feature type="domain" description="SMP-30/Gluconolactonase/LRE-like region" evidence="1">
    <location>
        <begin position="11"/>
        <end position="249"/>
    </location>
</feature>
<dbReference type="Pfam" id="PF08450">
    <property type="entry name" value="SGL"/>
    <property type="match status" value="1"/>
</dbReference>